<gene>
    <name evidence="7" type="ORF">S01H4_04192</name>
</gene>
<dbReference type="Pfam" id="PF01475">
    <property type="entry name" value="FUR"/>
    <property type="match status" value="1"/>
</dbReference>
<keyword evidence="4" id="KW-0805">Transcription regulation</keyword>
<dbReference type="Gene3D" id="1.10.10.10">
    <property type="entry name" value="Winged helix-like DNA-binding domain superfamily/Winged helix DNA-binding domain"/>
    <property type="match status" value="1"/>
</dbReference>
<evidence type="ECO:0000256" key="2">
    <source>
        <dbReference type="ARBA" id="ARBA00022491"/>
    </source>
</evidence>
<dbReference type="GO" id="GO:0045892">
    <property type="term" value="P:negative regulation of DNA-templated transcription"/>
    <property type="evidence" value="ECO:0007669"/>
    <property type="project" value="TreeGrafter"/>
</dbReference>
<dbReference type="GO" id="GO:0000976">
    <property type="term" value="F:transcription cis-regulatory region binding"/>
    <property type="evidence" value="ECO:0007669"/>
    <property type="project" value="TreeGrafter"/>
</dbReference>
<evidence type="ECO:0000313" key="7">
    <source>
        <dbReference type="EMBL" id="GAG62287.1"/>
    </source>
</evidence>
<dbReference type="SUPFAM" id="SSF46785">
    <property type="entry name" value="Winged helix' DNA-binding domain"/>
    <property type="match status" value="1"/>
</dbReference>
<reference evidence="7" key="1">
    <citation type="journal article" date="2014" name="Front. Microbiol.">
        <title>High frequency of phylogenetically diverse reductive dehalogenase-homologous genes in deep subseafloor sedimentary metagenomes.</title>
        <authorList>
            <person name="Kawai M."/>
            <person name="Futagami T."/>
            <person name="Toyoda A."/>
            <person name="Takaki Y."/>
            <person name="Nishi S."/>
            <person name="Hori S."/>
            <person name="Arai W."/>
            <person name="Tsubouchi T."/>
            <person name="Morono Y."/>
            <person name="Uchiyama I."/>
            <person name="Ito T."/>
            <person name="Fujiyama A."/>
            <person name="Inagaki F."/>
            <person name="Takami H."/>
        </authorList>
    </citation>
    <scope>NUCLEOTIDE SEQUENCE</scope>
    <source>
        <strain evidence="7">Expedition CK06-06</strain>
    </source>
</reference>
<evidence type="ECO:0000256" key="5">
    <source>
        <dbReference type="ARBA" id="ARBA00023125"/>
    </source>
</evidence>
<dbReference type="InterPro" id="IPR036388">
    <property type="entry name" value="WH-like_DNA-bd_sf"/>
</dbReference>
<dbReference type="PANTHER" id="PTHR33202:SF8">
    <property type="entry name" value="PEROXIDE-RESPONSIVE REPRESSOR PERR"/>
    <property type="match status" value="1"/>
</dbReference>
<keyword evidence="6" id="KW-0804">Transcription</keyword>
<dbReference type="GO" id="GO:1900376">
    <property type="term" value="P:regulation of secondary metabolite biosynthetic process"/>
    <property type="evidence" value="ECO:0007669"/>
    <property type="project" value="TreeGrafter"/>
</dbReference>
<organism evidence="7">
    <name type="scientific">marine sediment metagenome</name>
    <dbReference type="NCBI Taxonomy" id="412755"/>
    <lineage>
        <taxon>unclassified sequences</taxon>
        <taxon>metagenomes</taxon>
        <taxon>ecological metagenomes</taxon>
    </lineage>
</organism>
<evidence type="ECO:0000256" key="3">
    <source>
        <dbReference type="ARBA" id="ARBA00022833"/>
    </source>
</evidence>
<evidence type="ECO:0000256" key="6">
    <source>
        <dbReference type="ARBA" id="ARBA00023163"/>
    </source>
</evidence>
<evidence type="ECO:0000256" key="1">
    <source>
        <dbReference type="ARBA" id="ARBA00007957"/>
    </source>
</evidence>
<dbReference type="Gene3D" id="3.30.1490.190">
    <property type="match status" value="1"/>
</dbReference>
<accession>X0ZWK1</accession>
<dbReference type="InterPro" id="IPR002481">
    <property type="entry name" value="FUR"/>
</dbReference>
<evidence type="ECO:0008006" key="8">
    <source>
        <dbReference type="Google" id="ProtNLM"/>
    </source>
</evidence>
<keyword evidence="2" id="KW-0678">Repressor</keyword>
<proteinExistence type="inferred from homology"/>
<dbReference type="PANTHER" id="PTHR33202">
    <property type="entry name" value="ZINC UPTAKE REGULATION PROTEIN"/>
    <property type="match status" value="1"/>
</dbReference>
<comment type="caution">
    <text evidence="7">The sequence shown here is derived from an EMBL/GenBank/DDBJ whole genome shotgun (WGS) entry which is preliminary data.</text>
</comment>
<dbReference type="InterPro" id="IPR036390">
    <property type="entry name" value="WH_DNA-bd_sf"/>
</dbReference>
<keyword evidence="3" id="KW-0862">Zinc</keyword>
<comment type="similarity">
    <text evidence="1">Belongs to the Fur family.</text>
</comment>
<protein>
    <recommendedName>
        <fullName evidence="8">Ferric uptake regulation protein</fullName>
    </recommendedName>
</protein>
<dbReference type="EMBL" id="BART01001102">
    <property type="protein sequence ID" value="GAG62287.1"/>
    <property type="molecule type" value="Genomic_DNA"/>
</dbReference>
<dbReference type="GO" id="GO:0003700">
    <property type="term" value="F:DNA-binding transcription factor activity"/>
    <property type="evidence" value="ECO:0007669"/>
    <property type="project" value="InterPro"/>
</dbReference>
<dbReference type="GO" id="GO:0008270">
    <property type="term" value="F:zinc ion binding"/>
    <property type="evidence" value="ECO:0007669"/>
    <property type="project" value="TreeGrafter"/>
</dbReference>
<dbReference type="AlphaFoldDB" id="X0ZWK1"/>
<dbReference type="CDD" id="cd07153">
    <property type="entry name" value="Fur_like"/>
    <property type="match status" value="1"/>
</dbReference>
<dbReference type="InterPro" id="IPR043135">
    <property type="entry name" value="Fur_C"/>
</dbReference>
<name>X0ZWK1_9ZZZZ</name>
<keyword evidence="5" id="KW-0238">DNA-binding</keyword>
<sequence length="144" mass="16708">MIINLKTLKDILKKKDIKPTYHRLKILEYIAKDIGAHPTVEMIYDILKDEIPTVSITTVYNTMSKFLEKELVSPVIITGTEVRYDYNTSPHHHFQCKKCDKIFDIDIECPFASGKKKTVYGHKIEDVHGYFKGICKNCLKSKKE</sequence>
<evidence type="ECO:0000256" key="4">
    <source>
        <dbReference type="ARBA" id="ARBA00023015"/>
    </source>
</evidence>